<organism evidence="2 3">
    <name type="scientific">Heliomicrobium undosum</name>
    <dbReference type="NCBI Taxonomy" id="121734"/>
    <lineage>
        <taxon>Bacteria</taxon>
        <taxon>Bacillati</taxon>
        <taxon>Bacillota</taxon>
        <taxon>Clostridia</taxon>
        <taxon>Eubacteriales</taxon>
        <taxon>Heliobacteriaceae</taxon>
        <taxon>Heliomicrobium</taxon>
    </lineage>
</organism>
<reference evidence="2 3" key="1">
    <citation type="submission" date="2020-01" db="EMBL/GenBank/DDBJ databases">
        <title>Whole-genome sequence of Heliobacterium undosum DSM 13378.</title>
        <authorList>
            <person name="Kyndt J.A."/>
            <person name="Meyer T.E."/>
        </authorList>
    </citation>
    <scope>NUCLEOTIDE SEQUENCE [LARGE SCALE GENOMIC DNA]</scope>
    <source>
        <strain evidence="2 3">DSM 13378</strain>
    </source>
</reference>
<keyword evidence="2" id="KW-0808">Transferase</keyword>
<dbReference type="InterPro" id="IPR029044">
    <property type="entry name" value="Nucleotide-diphossugar_trans"/>
</dbReference>
<sequence>MGTKTLSLCMIARNEAENIGRCLRSVDDVVDEIIVIDTGSTDDTMGIASRFGARVIEFPWRQDFSAARNVSLENATGDWILILDCDEELDRESLAELSGLIEKGDKEAYLIILVNRLAEGIRMNAPALRLFRNREEYRFCGRLHEQVVPSIASRSGLASIGRSTVRVIHHGYSDHTLNQQAKVRRNMEILQSCPVGERDAFFLYNLGTEHIRQGEWQKGLDCLLEALKSTHPGQGYAPMLVKKIATLLMSLRRYKDALDHIARFQRLYGDFRDLDFFEGLCHLNCGRYSRAVECLRRYRQRPASPGWFAAEGSYDESTLEALCRTAEAKALRAAETVVASAAGIGQTGQTGDSSAAKRSLSLCVIGRNEAAALGRCLRSAAEIADEIIYVDTGSDDDSMTVAEQLGAAVHPFSWNDSYADAKNAAIAAATGEWILLLDADEFLPDGSRLGIIEQLRSADHEAYILKVCTFPDGSLSVETCRIDGQCRLFRKQGYRLTGHVGEDLLPSLQTAGKRVGVCAAEIHHLHGLADAALIEEKHRRKVAAIEARLGDDPLRRHFALGEAFCFAGEYAEAARRFQRCVEHLDAVEQDSAVTGHRAEGSAAGGEPVDRARLCYLYGLSLMHSGDCAAAASLLAQASHVFPRYTNLVYLQAVACFMLGEMAEAEQLFDRCLDMGEAHWRDYLVLPGEGSYKAACSLAALYAQKGETAEALDAYLRLARIPPALETAMEGMAQLLDDLPAPLEKVLEEQGLLQPRGLAVIVKTLSAIGRFAEALRWQTKAWNLLLSAPPPRDYRPLIASMECLIDGLIAEGNLPLEK</sequence>
<dbReference type="PANTHER" id="PTHR43630">
    <property type="entry name" value="POLY-BETA-1,6-N-ACETYL-D-GLUCOSAMINE SYNTHASE"/>
    <property type="match status" value="1"/>
</dbReference>
<dbReference type="Pfam" id="PF13432">
    <property type="entry name" value="TPR_16"/>
    <property type="match status" value="2"/>
</dbReference>
<dbReference type="SUPFAM" id="SSF48452">
    <property type="entry name" value="TPR-like"/>
    <property type="match status" value="2"/>
</dbReference>
<accession>A0A845L2W5</accession>
<gene>
    <name evidence="2" type="ORF">GTO91_06500</name>
</gene>
<proteinExistence type="predicted"/>
<dbReference type="Gene3D" id="3.90.550.10">
    <property type="entry name" value="Spore Coat Polysaccharide Biosynthesis Protein SpsA, Chain A"/>
    <property type="match status" value="2"/>
</dbReference>
<dbReference type="Pfam" id="PF00535">
    <property type="entry name" value="Glycos_transf_2"/>
    <property type="match status" value="2"/>
</dbReference>
<evidence type="ECO:0000313" key="2">
    <source>
        <dbReference type="EMBL" id="MZP29355.1"/>
    </source>
</evidence>
<dbReference type="InterPro" id="IPR019734">
    <property type="entry name" value="TPR_rpt"/>
</dbReference>
<feature type="domain" description="Glycosyltransferase 2-like" evidence="1">
    <location>
        <begin position="7"/>
        <end position="116"/>
    </location>
</feature>
<dbReference type="PANTHER" id="PTHR43630:SF2">
    <property type="entry name" value="GLYCOSYLTRANSFERASE"/>
    <property type="match status" value="1"/>
</dbReference>
<evidence type="ECO:0000313" key="3">
    <source>
        <dbReference type="Proteomes" id="UP000463470"/>
    </source>
</evidence>
<dbReference type="SUPFAM" id="SSF53448">
    <property type="entry name" value="Nucleotide-diphospho-sugar transferases"/>
    <property type="match status" value="2"/>
</dbReference>
<dbReference type="SMART" id="SM00028">
    <property type="entry name" value="TPR"/>
    <property type="match status" value="6"/>
</dbReference>
<name>A0A845L2W5_9FIRM</name>
<dbReference type="RefSeq" id="WP_161256604.1">
    <property type="nucleotide sequence ID" value="NZ_WXEY01000004.1"/>
</dbReference>
<dbReference type="GO" id="GO:0016740">
    <property type="term" value="F:transferase activity"/>
    <property type="evidence" value="ECO:0007669"/>
    <property type="project" value="UniProtKB-KW"/>
</dbReference>
<dbReference type="InterPro" id="IPR001173">
    <property type="entry name" value="Glyco_trans_2-like"/>
</dbReference>
<dbReference type="OrthoDB" id="9815923at2"/>
<dbReference type="EMBL" id="WXEY01000004">
    <property type="protein sequence ID" value="MZP29355.1"/>
    <property type="molecule type" value="Genomic_DNA"/>
</dbReference>
<dbReference type="CDD" id="cd02511">
    <property type="entry name" value="Beta4Glucosyltransferase"/>
    <property type="match status" value="1"/>
</dbReference>
<dbReference type="Proteomes" id="UP000463470">
    <property type="component" value="Unassembled WGS sequence"/>
</dbReference>
<dbReference type="InterPro" id="IPR011990">
    <property type="entry name" value="TPR-like_helical_dom_sf"/>
</dbReference>
<keyword evidence="3" id="KW-1185">Reference proteome</keyword>
<protein>
    <submittedName>
        <fullName evidence="2">Glycosyltransferase</fullName>
    </submittedName>
</protein>
<dbReference type="Gene3D" id="1.25.40.10">
    <property type="entry name" value="Tetratricopeptide repeat domain"/>
    <property type="match status" value="2"/>
</dbReference>
<evidence type="ECO:0000259" key="1">
    <source>
        <dbReference type="Pfam" id="PF00535"/>
    </source>
</evidence>
<comment type="caution">
    <text evidence="2">The sequence shown here is derived from an EMBL/GenBank/DDBJ whole genome shotgun (WGS) entry which is preliminary data.</text>
</comment>
<feature type="domain" description="Glycosyltransferase 2-like" evidence="1">
    <location>
        <begin position="361"/>
        <end position="466"/>
    </location>
</feature>
<dbReference type="AlphaFoldDB" id="A0A845L2W5"/>